<name>A0A6N3BP92_EUBLI</name>
<protein>
    <submittedName>
        <fullName evidence="1">Uncharacterized protein</fullName>
    </submittedName>
</protein>
<sequence length="53" mass="6030">MCVGLKLIKDNLQACYSGVLETRTGQRFELDVSNAAIDARMRECRSVELELWP</sequence>
<proteinExistence type="predicted"/>
<accession>A0A6N3BP92</accession>
<evidence type="ECO:0000313" key="1">
    <source>
        <dbReference type="EMBL" id="VYU03761.1"/>
    </source>
</evidence>
<gene>
    <name evidence="1" type="ORF">ELLFYP34_02530</name>
</gene>
<dbReference type="EMBL" id="CACRTR010000005">
    <property type="protein sequence ID" value="VYU03761.1"/>
    <property type="molecule type" value="Genomic_DNA"/>
</dbReference>
<reference evidence="1" key="1">
    <citation type="submission" date="2019-11" db="EMBL/GenBank/DDBJ databases">
        <authorList>
            <person name="Feng L."/>
        </authorList>
    </citation>
    <scope>NUCLEOTIDE SEQUENCE</scope>
    <source>
        <strain evidence="1">ElimosumLFYP34</strain>
    </source>
</reference>
<organism evidence="1">
    <name type="scientific">Eubacterium limosum</name>
    <dbReference type="NCBI Taxonomy" id="1736"/>
    <lineage>
        <taxon>Bacteria</taxon>
        <taxon>Bacillati</taxon>
        <taxon>Bacillota</taxon>
        <taxon>Clostridia</taxon>
        <taxon>Eubacteriales</taxon>
        <taxon>Eubacteriaceae</taxon>
        <taxon>Eubacterium</taxon>
    </lineage>
</organism>
<dbReference type="AlphaFoldDB" id="A0A6N3BP92"/>